<accession>A0A7R9QN55</accession>
<dbReference type="Pfam" id="PF22990">
    <property type="entry name" value="ABHD16_N"/>
    <property type="match status" value="1"/>
</dbReference>
<organism evidence="4">
    <name type="scientific">Oppiella nova</name>
    <dbReference type="NCBI Taxonomy" id="334625"/>
    <lineage>
        <taxon>Eukaryota</taxon>
        <taxon>Metazoa</taxon>
        <taxon>Ecdysozoa</taxon>
        <taxon>Arthropoda</taxon>
        <taxon>Chelicerata</taxon>
        <taxon>Arachnida</taxon>
        <taxon>Acari</taxon>
        <taxon>Acariformes</taxon>
        <taxon>Sarcoptiformes</taxon>
        <taxon>Oribatida</taxon>
        <taxon>Brachypylina</taxon>
        <taxon>Oppioidea</taxon>
        <taxon>Oppiidae</taxon>
        <taxon>Oppiella</taxon>
    </lineage>
</organism>
<dbReference type="GO" id="GO:0006660">
    <property type="term" value="P:phosphatidylserine catabolic process"/>
    <property type="evidence" value="ECO:0007669"/>
    <property type="project" value="TreeGrafter"/>
</dbReference>
<dbReference type="GO" id="GO:0012505">
    <property type="term" value="C:endomembrane system"/>
    <property type="evidence" value="ECO:0007669"/>
    <property type="project" value="TreeGrafter"/>
</dbReference>
<evidence type="ECO:0000313" key="5">
    <source>
        <dbReference type="Proteomes" id="UP000728032"/>
    </source>
</evidence>
<dbReference type="Proteomes" id="UP000728032">
    <property type="component" value="Unassembled WGS sequence"/>
</dbReference>
<dbReference type="InterPro" id="IPR054518">
    <property type="entry name" value="ABHD16_N"/>
</dbReference>
<dbReference type="AlphaFoldDB" id="A0A7R9QN55"/>
<dbReference type="EMBL" id="CAJPVJ010004444">
    <property type="protein sequence ID" value="CAG2168615.1"/>
    <property type="molecule type" value="Genomic_DNA"/>
</dbReference>
<dbReference type="PANTHER" id="PTHR12277:SF72">
    <property type="entry name" value="BAT5L PROTEIN"/>
    <property type="match status" value="1"/>
</dbReference>
<name>A0A7R9QN55_9ACAR</name>
<sequence>GRKYEANSVEIYSDKVVKLVSVLSSIALYSSPIVITYLFRKGWLTSANNYIVFNHSFIRIATTLTFVYIGALLARGLWIGRSTNNDYRGFAKILKSAKQKSDLSRLSLSRFEFDFNHWPIDFRWYESKLTDPKKAPTLVSSGRPSKRNTLLSIPCDLLSYIVVHTVGRRMLYPGSVGILQMALSNALEDGRTKLVEENSGERYKLLARDGNHIDCMFVDRRVRGSPKSKTLVICSEGNAGFYEIGTMITPLGDGYSVLGWNHPGFGGSTGLPYPQNDINAIDVIIHFAVERLGFPLDSIILFGWSIGGFPTSWAAQQYQDVKGLVLDASFDDVLPLAEAKMPHAINPIVRNVIRGYFNLNISANLNQFRGPVTFIRRLRDEIINTNDAEPFRTNRSNDLLTKLLNNRFPKLMADEKVKKALVEWLLSDPSAQASILSTYDVRDDYCLTELLAFMKKTSAEYPLLIGDDMSTQIKIKLILFLAKKHMKNYDSTHCTNLPTLLFEEPFDLFAIYKAKQNSSL</sequence>
<feature type="transmembrane region" description="Helical" evidence="1">
    <location>
        <begin position="60"/>
        <end position="78"/>
    </location>
</feature>
<proteinExistence type="predicted"/>
<dbReference type="InterPro" id="IPR000073">
    <property type="entry name" value="AB_hydrolase_1"/>
</dbReference>
<keyword evidence="1" id="KW-1133">Transmembrane helix</keyword>
<dbReference type="OrthoDB" id="6412627at2759"/>
<keyword evidence="5" id="KW-1185">Reference proteome</keyword>
<dbReference type="SUPFAM" id="SSF53474">
    <property type="entry name" value="alpha/beta-Hydrolases"/>
    <property type="match status" value="1"/>
</dbReference>
<dbReference type="Gene3D" id="3.40.50.1820">
    <property type="entry name" value="alpha/beta hydrolase"/>
    <property type="match status" value="1"/>
</dbReference>
<keyword evidence="1" id="KW-0812">Transmembrane</keyword>
<evidence type="ECO:0000313" key="4">
    <source>
        <dbReference type="EMBL" id="CAD7651020.1"/>
    </source>
</evidence>
<dbReference type="EMBL" id="OC919269">
    <property type="protein sequence ID" value="CAD7651020.1"/>
    <property type="molecule type" value="Genomic_DNA"/>
</dbReference>
<feature type="domain" description="Phosphatidylserine Lipase ABHD16 N-terminal" evidence="3">
    <location>
        <begin position="2"/>
        <end position="114"/>
    </location>
</feature>
<dbReference type="InterPro" id="IPR029058">
    <property type="entry name" value="AB_hydrolase_fold"/>
</dbReference>
<dbReference type="Pfam" id="PF00561">
    <property type="entry name" value="Abhydrolase_1"/>
    <property type="match status" value="1"/>
</dbReference>
<feature type="domain" description="AB hydrolase-1" evidence="2">
    <location>
        <begin position="234"/>
        <end position="344"/>
    </location>
</feature>
<keyword evidence="1" id="KW-0472">Membrane</keyword>
<reference evidence="4" key="1">
    <citation type="submission" date="2020-11" db="EMBL/GenBank/DDBJ databases">
        <authorList>
            <person name="Tran Van P."/>
        </authorList>
    </citation>
    <scope>NUCLEOTIDE SEQUENCE</scope>
</reference>
<evidence type="ECO:0000256" key="1">
    <source>
        <dbReference type="SAM" id="Phobius"/>
    </source>
</evidence>
<dbReference type="GO" id="GO:0052651">
    <property type="term" value="P:monoacylglycerol catabolic process"/>
    <property type="evidence" value="ECO:0007669"/>
    <property type="project" value="TreeGrafter"/>
</dbReference>
<gene>
    <name evidence="4" type="ORF">ONB1V03_LOCUS8102</name>
</gene>
<feature type="non-terminal residue" evidence="4">
    <location>
        <position position="1"/>
    </location>
</feature>
<protein>
    <submittedName>
        <fullName evidence="4">Uncharacterized protein</fullName>
    </submittedName>
</protein>
<dbReference type="PANTHER" id="PTHR12277">
    <property type="entry name" value="ALPHA/BETA HYDROLASE DOMAIN-CONTAINING PROTEIN"/>
    <property type="match status" value="1"/>
</dbReference>
<dbReference type="GO" id="GO:0004620">
    <property type="term" value="F:phospholipase activity"/>
    <property type="evidence" value="ECO:0007669"/>
    <property type="project" value="TreeGrafter"/>
</dbReference>
<evidence type="ECO:0000259" key="3">
    <source>
        <dbReference type="Pfam" id="PF22990"/>
    </source>
</evidence>
<dbReference type="GO" id="GO:0047372">
    <property type="term" value="F:monoacylglycerol lipase activity"/>
    <property type="evidence" value="ECO:0007669"/>
    <property type="project" value="TreeGrafter"/>
</dbReference>
<evidence type="ECO:0000259" key="2">
    <source>
        <dbReference type="Pfam" id="PF00561"/>
    </source>
</evidence>
<feature type="transmembrane region" description="Helical" evidence="1">
    <location>
        <begin position="20"/>
        <end position="39"/>
    </location>
</feature>